<accession>A0A7D9I093</accession>
<dbReference type="EMBL" id="CACRXK020003024">
    <property type="protein sequence ID" value="CAB3997109.1"/>
    <property type="molecule type" value="Genomic_DNA"/>
</dbReference>
<name>A0A7D9I093_PARCT</name>
<protein>
    <submittedName>
        <fullName evidence="1">Uncharacterized protein</fullName>
    </submittedName>
</protein>
<dbReference type="OrthoDB" id="5973372at2759"/>
<dbReference type="Proteomes" id="UP001152795">
    <property type="component" value="Unassembled WGS sequence"/>
</dbReference>
<keyword evidence="2" id="KW-1185">Reference proteome</keyword>
<proteinExistence type="predicted"/>
<evidence type="ECO:0000313" key="2">
    <source>
        <dbReference type="Proteomes" id="UP001152795"/>
    </source>
</evidence>
<sequence>MSIEWGRQAWDELSNSTIKKCFQSTGMYPQDPVVEDDPFEGEELHDLQNLIDRFDTQLTANEFIAAEDDIEVCSGLVDSTNPNWRNDLREELLHDDIEDELSILEDKELLAGEQDAEYDMESAQSSIKTVREAMESGDELRKFAQFNGHRELSLAMLRVNDLLSQIKLSSPQQQTKIHDYFSAA</sequence>
<gene>
    <name evidence="1" type="ORF">PACLA_8A069984</name>
</gene>
<evidence type="ECO:0000313" key="1">
    <source>
        <dbReference type="EMBL" id="CAB3997109.1"/>
    </source>
</evidence>
<dbReference type="AlphaFoldDB" id="A0A7D9I093"/>
<reference evidence="1" key="1">
    <citation type="submission" date="2020-04" db="EMBL/GenBank/DDBJ databases">
        <authorList>
            <person name="Alioto T."/>
            <person name="Alioto T."/>
            <person name="Gomez Garrido J."/>
        </authorList>
    </citation>
    <scope>NUCLEOTIDE SEQUENCE</scope>
    <source>
        <strain evidence="1">A484AB</strain>
    </source>
</reference>
<organism evidence="1 2">
    <name type="scientific">Paramuricea clavata</name>
    <name type="common">Red gorgonian</name>
    <name type="synonym">Violescent sea-whip</name>
    <dbReference type="NCBI Taxonomy" id="317549"/>
    <lineage>
        <taxon>Eukaryota</taxon>
        <taxon>Metazoa</taxon>
        <taxon>Cnidaria</taxon>
        <taxon>Anthozoa</taxon>
        <taxon>Octocorallia</taxon>
        <taxon>Malacalcyonacea</taxon>
        <taxon>Plexauridae</taxon>
        <taxon>Paramuricea</taxon>
    </lineage>
</organism>
<comment type="caution">
    <text evidence="1">The sequence shown here is derived from an EMBL/GenBank/DDBJ whole genome shotgun (WGS) entry which is preliminary data.</text>
</comment>